<evidence type="ECO:0000256" key="2">
    <source>
        <dbReference type="ARBA" id="ARBA00022692"/>
    </source>
</evidence>
<evidence type="ECO:0000256" key="4">
    <source>
        <dbReference type="ARBA" id="ARBA00023136"/>
    </source>
</evidence>
<keyword evidence="2 7" id="KW-0812">Transmembrane</keyword>
<reference evidence="8 9" key="1">
    <citation type="journal article" date="2014" name="Genome Announc.">
        <title>Draft genome sequence of the pathogenic fungus Scedosporium apiospermum.</title>
        <authorList>
            <person name="Vandeputte P."/>
            <person name="Ghamrawi S."/>
            <person name="Rechenmann M."/>
            <person name="Iltis A."/>
            <person name="Giraud S."/>
            <person name="Fleury M."/>
            <person name="Thornton C."/>
            <person name="Delhaes L."/>
            <person name="Meyer W."/>
            <person name="Papon N."/>
            <person name="Bouchara J.P."/>
        </authorList>
    </citation>
    <scope>NUCLEOTIDE SEQUENCE [LARGE SCALE GENOMIC DNA]</scope>
    <source>
        <strain evidence="8 9">IHEM 14462</strain>
    </source>
</reference>
<feature type="compositionally biased region" description="Low complexity" evidence="6">
    <location>
        <begin position="113"/>
        <end position="125"/>
    </location>
</feature>
<dbReference type="GeneID" id="27722161"/>
<dbReference type="GO" id="GO:0005741">
    <property type="term" value="C:mitochondrial outer membrane"/>
    <property type="evidence" value="ECO:0007669"/>
    <property type="project" value="TreeGrafter"/>
</dbReference>
<name>A0A084GA03_PSEDA</name>
<accession>A0A084GA03</accession>
<evidence type="ECO:0000256" key="5">
    <source>
        <dbReference type="ARBA" id="ARBA00038013"/>
    </source>
</evidence>
<keyword evidence="4 7" id="KW-0472">Membrane</keyword>
<dbReference type="RefSeq" id="XP_016643964.1">
    <property type="nucleotide sequence ID" value="XM_016785958.1"/>
</dbReference>
<sequence length="219" mass="22883">MTSKKVSALKFVGTVSVGLLTGVSYTLSTLAAPALLTLPSATTASKTLTSLSSSSATHLTTLSALSSSAFALAFVLSPRSSRHPYLLYTSLLAAASAFAPRLAPFLLGRPSTRPAAPAPAASSSPQRRRPQRSMEASYEVLGDAHSDGTVSGEEVEEDQAAQQQQQQNGEEVRAQVETFLKERLVQTSLAALSFAISIVGIWGDGASEVIRGETIVFGL</sequence>
<comment type="similarity">
    <text evidence="5">Belongs to the ATG33 family.</text>
</comment>
<dbReference type="HOGENOM" id="CLU_065432_0_0_1"/>
<evidence type="ECO:0000256" key="1">
    <source>
        <dbReference type="ARBA" id="ARBA00004141"/>
    </source>
</evidence>
<feature type="transmembrane region" description="Helical" evidence="7">
    <location>
        <begin position="85"/>
        <end position="107"/>
    </location>
</feature>
<comment type="caution">
    <text evidence="8">The sequence shown here is derived from an EMBL/GenBank/DDBJ whole genome shotgun (WGS) entry which is preliminary data.</text>
</comment>
<feature type="compositionally biased region" description="Low complexity" evidence="6">
    <location>
        <begin position="160"/>
        <end position="169"/>
    </location>
</feature>
<feature type="transmembrane region" description="Helical" evidence="7">
    <location>
        <begin position="12"/>
        <end position="36"/>
    </location>
</feature>
<dbReference type="EMBL" id="JOWA01000088">
    <property type="protein sequence ID" value="KEZ44165.1"/>
    <property type="molecule type" value="Genomic_DNA"/>
</dbReference>
<proteinExistence type="inferred from homology"/>
<evidence type="ECO:0000313" key="8">
    <source>
        <dbReference type="EMBL" id="KEZ44165.1"/>
    </source>
</evidence>
<dbReference type="AlphaFoldDB" id="A0A084GA03"/>
<evidence type="ECO:0000256" key="3">
    <source>
        <dbReference type="ARBA" id="ARBA00022989"/>
    </source>
</evidence>
<dbReference type="PANTHER" id="PTHR37278:SF1">
    <property type="entry name" value="AUTOPHAGY-RELATED PROTEIN 33-RELATED"/>
    <property type="match status" value="1"/>
</dbReference>
<feature type="region of interest" description="Disordered" evidence="6">
    <location>
        <begin position="113"/>
        <end position="169"/>
    </location>
</feature>
<dbReference type="GO" id="GO:0016236">
    <property type="term" value="P:macroautophagy"/>
    <property type="evidence" value="ECO:0007669"/>
    <property type="project" value="TreeGrafter"/>
</dbReference>
<feature type="transmembrane region" description="Helical" evidence="7">
    <location>
        <begin position="56"/>
        <end position="76"/>
    </location>
</feature>
<dbReference type="KEGG" id="sapo:SAPIO_CDS3089"/>
<gene>
    <name evidence="8" type="ORF">SAPIO_CDS3089</name>
</gene>
<dbReference type="OMA" id="WCLSSPR"/>
<dbReference type="InterPro" id="IPR051668">
    <property type="entry name" value="ATG33"/>
</dbReference>
<dbReference type="PANTHER" id="PTHR37278">
    <property type="entry name" value="AUTOPHAGY-RELATED PROTEIN 33-RELATED"/>
    <property type="match status" value="1"/>
</dbReference>
<evidence type="ECO:0000256" key="6">
    <source>
        <dbReference type="SAM" id="MobiDB-lite"/>
    </source>
</evidence>
<evidence type="ECO:0000313" key="9">
    <source>
        <dbReference type="Proteomes" id="UP000028545"/>
    </source>
</evidence>
<keyword evidence="9" id="KW-1185">Reference proteome</keyword>
<dbReference type="VEuPathDB" id="FungiDB:SAPIO_CDS3089"/>
<keyword evidence="3 7" id="KW-1133">Transmembrane helix</keyword>
<evidence type="ECO:0000256" key="7">
    <source>
        <dbReference type="SAM" id="Phobius"/>
    </source>
</evidence>
<comment type="subcellular location">
    <subcellularLocation>
        <location evidence="1">Membrane</location>
        <topology evidence="1">Multi-pass membrane protein</topology>
    </subcellularLocation>
</comment>
<dbReference type="Proteomes" id="UP000028545">
    <property type="component" value="Unassembled WGS sequence"/>
</dbReference>
<dbReference type="OrthoDB" id="5336366at2759"/>
<evidence type="ECO:0008006" key="10">
    <source>
        <dbReference type="Google" id="ProtNLM"/>
    </source>
</evidence>
<dbReference type="GO" id="GO:0000422">
    <property type="term" value="P:autophagy of mitochondrion"/>
    <property type="evidence" value="ECO:0007669"/>
    <property type="project" value="TreeGrafter"/>
</dbReference>
<organism evidence="8 9">
    <name type="scientific">Pseudallescheria apiosperma</name>
    <name type="common">Scedosporium apiospermum</name>
    <dbReference type="NCBI Taxonomy" id="563466"/>
    <lineage>
        <taxon>Eukaryota</taxon>
        <taxon>Fungi</taxon>
        <taxon>Dikarya</taxon>
        <taxon>Ascomycota</taxon>
        <taxon>Pezizomycotina</taxon>
        <taxon>Sordariomycetes</taxon>
        <taxon>Hypocreomycetidae</taxon>
        <taxon>Microascales</taxon>
        <taxon>Microascaceae</taxon>
        <taxon>Scedosporium</taxon>
    </lineage>
</organism>
<protein>
    <recommendedName>
        <fullName evidence="10">Autophagy-related protein 33</fullName>
    </recommendedName>
</protein>